<dbReference type="Proteomes" id="UP000006793">
    <property type="component" value="Chromosome"/>
</dbReference>
<protein>
    <submittedName>
        <fullName evidence="2">Uncharacterized protein</fullName>
    </submittedName>
</protein>
<accession>F8AAW4</accession>
<reference evidence="3" key="1">
    <citation type="submission" date="2011-04" db="EMBL/GenBank/DDBJ databases">
        <title>The complete genome of Thermodesulfatator indicus DSM 15286.</title>
        <authorList>
            <person name="Lucas S."/>
            <person name="Copeland A."/>
            <person name="Lapidus A."/>
            <person name="Bruce D."/>
            <person name="Goodwin L."/>
            <person name="Pitluck S."/>
            <person name="Peters L."/>
            <person name="Kyrpides N."/>
            <person name="Mavromatis K."/>
            <person name="Pagani I."/>
            <person name="Ivanova N."/>
            <person name="Saunders L."/>
            <person name="Detter J.C."/>
            <person name="Tapia R."/>
            <person name="Han C."/>
            <person name="Land M."/>
            <person name="Hauser L."/>
            <person name="Markowitz V."/>
            <person name="Cheng J.-F."/>
            <person name="Hugenholtz P."/>
            <person name="Woyke T."/>
            <person name="Wu D."/>
            <person name="Spring S."/>
            <person name="Schroeder M."/>
            <person name="Brambilla E."/>
            <person name="Klenk H.-P."/>
            <person name="Eisen J.A."/>
        </authorList>
    </citation>
    <scope>NUCLEOTIDE SEQUENCE [LARGE SCALE GENOMIC DNA]</scope>
    <source>
        <strain evidence="3">DSM 15286 / JCM 11887 / CIR29812</strain>
    </source>
</reference>
<evidence type="ECO:0000256" key="1">
    <source>
        <dbReference type="SAM" id="Phobius"/>
    </source>
</evidence>
<keyword evidence="3" id="KW-1185">Reference proteome</keyword>
<evidence type="ECO:0000313" key="3">
    <source>
        <dbReference type="Proteomes" id="UP000006793"/>
    </source>
</evidence>
<proteinExistence type="predicted"/>
<dbReference type="HOGENOM" id="CLU_139042_0_0_0"/>
<gene>
    <name evidence="2" type="ordered locus">Thein_1617</name>
</gene>
<organism evidence="2 3">
    <name type="scientific">Thermodesulfatator indicus (strain DSM 15286 / JCM 11887 / CIR29812)</name>
    <dbReference type="NCBI Taxonomy" id="667014"/>
    <lineage>
        <taxon>Bacteria</taxon>
        <taxon>Pseudomonadati</taxon>
        <taxon>Thermodesulfobacteriota</taxon>
        <taxon>Thermodesulfobacteria</taxon>
        <taxon>Thermodesulfobacteriales</taxon>
        <taxon>Thermodesulfatatoraceae</taxon>
        <taxon>Thermodesulfatator</taxon>
    </lineage>
</organism>
<dbReference type="EMBL" id="CP002683">
    <property type="protein sequence ID" value="AEH45477.1"/>
    <property type="molecule type" value="Genomic_DNA"/>
</dbReference>
<keyword evidence="1" id="KW-0812">Transmembrane</keyword>
<name>F8AAW4_THEID</name>
<feature type="transmembrane region" description="Helical" evidence="1">
    <location>
        <begin position="29"/>
        <end position="51"/>
    </location>
</feature>
<dbReference type="RefSeq" id="WP_013908219.1">
    <property type="nucleotide sequence ID" value="NC_015681.1"/>
</dbReference>
<keyword evidence="1" id="KW-0472">Membrane</keyword>
<evidence type="ECO:0000313" key="2">
    <source>
        <dbReference type="EMBL" id="AEH45477.1"/>
    </source>
</evidence>
<sequence>MLLFLVFLFFLGIIEPVFAVQVHGPPEGFYSHMLAHVIFVVAILFLLYFLRQNPEGKIQPWRYFRWSLFFFLLWNLDAMAAHFLKRELPEEAFYLPANPFEHVLLGPLSWKKWAFYITHLDHLLCVPAMFFLMQSLRHFYYTKRDL</sequence>
<feature type="transmembrane region" description="Helical" evidence="1">
    <location>
        <begin position="113"/>
        <end position="133"/>
    </location>
</feature>
<dbReference type="KEGG" id="tid:Thein_1617"/>
<dbReference type="STRING" id="667014.Thein_1617"/>
<reference evidence="2 3" key="2">
    <citation type="journal article" date="2012" name="Stand. Genomic Sci.">
        <title>Complete genome sequence of the thermophilic sulfate-reducing ocean bacterium Thermodesulfatator indicus type strain (CIR29812(T)).</title>
        <authorList>
            <person name="Anderson I."/>
            <person name="Saunders E."/>
            <person name="Lapidus A."/>
            <person name="Nolan M."/>
            <person name="Lucas S."/>
            <person name="Tice H."/>
            <person name="Del Rio T.G."/>
            <person name="Cheng J.F."/>
            <person name="Han C."/>
            <person name="Tapia R."/>
            <person name="Goodwin L.A."/>
            <person name="Pitluck S."/>
            <person name="Liolios K."/>
            <person name="Mavromatis K."/>
            <person name="Pagani I."/>
            <person name="Ivanova N."/>
            <person name="Mikhailova N."/>
            <person name="Pati A."/>
            <person name="Chen A."/>
            <person name="Palaniappan K."/>
            <person name="Land M."/>
            <person name="Hauser L."/>
            <person name="Jeffries C.D."/>
            <person name="Chang Y.J."/>
            <person name="Brambilla E.M."/>
            <person name="Rohde M."/>
            <person name="Spring S."/>
            <person name="Goker M."/>
            <person name="Detter J.C."/>
            <person name="Woyke T."/>
            <person name="Bristow J."/>
            <person name="Eisen J.A."/>
            <person name="Markowitz V."/>
            <person name="Hugenholtz P."/>
            <person name="Kyrpides N.C."/>
            <person name="Klenk H.P."/>
        </authorList>
    </citation>
    <scope>NUCLEOTIDE SEQUENCE [LARGE SCALE GENOMIC DNA]</scope>
    <source>
        <strain evidence="3">DSM 15286 / JCM 11887 / CIR29812</strain>
    </source>
</reference>
<dbReference type="InParanoid" id="F8AAW4"/>
<dbReference type="OrthoDB" id="5430998at2"/>
<dbReference type="AlphaFoldDB" id="F8AAW4"/>
<dbReference type="eggNOG" id="ENOG5031B1G">
    <property type="taxonomic scope" value="Bacteria"/>
</dbReference>
<feature type="transmembrane region" description="Helical" evidence="1">
    <location>
        <begin position="63"/>
        <end position="84"/>
    </location>
</feature>
<dbReference type="PaxDb" id="667014-Thein_1617"/>
<keyword evidence="1" id="KW-1133">Transmembrane helix</keyword>